<comment type="similarity">
    <text evidence="2">Belongs to the rad1 family.</text>
</comment>
<dbReference type="InterPro" id="IPR003011">
    <property type="entry name" value="Cell_cycle_checkpoint_Rad1"/>
</dbReference>
<reference evidence="7" key="1">
    <citation type="submission" date="2019-12" db="UniProtKB">
        <authorList>
            <consortium name="WormBaseParasite"/>
        </authorList>
    </citation>
    <scope>IDENTIFICATION</scope>
</reference>
<keyword evidence="3" id="KW-0227">DNA damage</keyword>
<dbReference type="GO" id="GO:0006281">
    <property type="term" value="P:DNA repair"/>
    <property type="evidence" value="ECO:0007669"/>
    <property type="project" value="UniProtKB-KW"/>
</dbReference>
<dbReference type="Pfam" id="PF02144">
    <property type="entry name" value="Rad1"/>
    <property type="match status" value="1"/>
</dbReference>
<evidence type="ECO:0000256" key="3">
    <source>
        <dbReference type="ARBA" id="ARBA00022763"/>
    </source>
</evidence>
<sequence>MAFPLDSITLTNGDINSPGHLFKGSTEFTRGIASMIKASIFRETGSIFFTDRGMKVTVEDYKSVQTNVFIPKSLFYQYELLGNCVDLRVKLPVFCECLNLLAGSTSFDGGPRLQLCYERVGSPLRLIIEDGGIVTDCQIKTLRPEDYVEFDFSAADSVCKLIMKPEALRESFLELDSSCEYVDFEIDPLRGFCLSGCGPNGTVSTEIVRNSEVFEIFSCTERNCRKFRISLLKPAVKALQLANKVSLRLNKRGFLAMQFMVSLSGETCFIEFFCAPEEGIEHGS</sequence>
<dbReference type="Gene3D" id="3.70.10.10">
    <property type="match status" value="1"/>
</dbReference>
<dbReference type="Proteomes" id="UP000046395">
    <property type="component" value="Unassembled WGS sequence"/>
</dbReference>
<keyword evidence="5" id="KW-0539">Nucleus</keyword>
<dbReference type="WBParaSite" id="TMUE_2000008882.1">
    <property type="protein sequence ID" value="TMUE_2000008882.1"/>
    <property type="gene ID" value="WBGene00287374"/>
</dbReference>
<keyword evidence="4" id="KW-0234">DNA repair</keyword>
<evidence type="ECO:0000313" key="7">
    <source>
        <dbReference type="WBParaSite" id="TMUE_2000008882.1"/>
    </source>
</evidence>
<dbReference type="InterPro" id="IPR003021">
    <property type="entry name" value="Rad1_Rec1_Rad17"/>
</dbReference>
<evidence type="ECO:0000256" key="1">
    <source>
        <dbReference type="ARBA" id="ARBA00004123"/>
    </source>
</evidence>
<evidence type="ECO:0000313" key="6">
    <source>
        <dbReference type="Proteomes" id="UP000046395"/>
    </source>
</evidence>
<dbReference type="InterPro" id="IPR046938">
    <property type="entry name" value="DNA_clamp_sf"/>
</dbReference>
<dbReference type="PRINTS" id="PR01246">
    <property type="entry name" value="RAD1REPAIR"/>
</dbReference>
<evidence type="ECO:0000256" key="4">
    <source>
        <dbReference type="ARBA" id="ARBA00023204"/>
    </source>
</evidence>
<dbReference type="CDD" id="cd00577">
    <property type="entry name" value="PCNA"/>
    <property type="match status" value="1"/>
</dbReference>
<proteinExistence type="inferred from homology"/>
<protein>
    <submittedName>
        <fullName evidence="7">Cell cycle checkpoint protein RAD1</fullName>
    </submittedName>
</protein>
<dbReference type="PANTHER" id="PTHR10870:SF0">
    <property type="entry name" value="CELL CYCLE CHECKPOINT PROTEIN RAD1"/>
    <property type="match status" value="1"/>
</dbReference>
<dbReference type="SUPFAM" id="SSF55979">
    <property type="entry name" value="DNA clamp"/>
    <property type="match status" value="1"/>
</dbReference>
<accession>A0A5S6QPS9</accession>
<dbReference type="AlphaFoldDB" id="A0A5S6QPS9"/>
<organism evidence="6 7">
    <name type="scientific">Trichuris muris</name>
    <name type="common">Mouse whipworm</name>
    <dbReference type="NCBI Taxonomy" id="70415"/>
    <lineage>
        <taxon>Eukaryota</taxon>
        <taxon>Metazoa</taxon>
        <taxon>Ecdysozoa</taxon>
        <taxon>Nematoda</taxon>
        <taxon>Enoplea</taxon>
        <taxon>Dorylaimia</taxon>
        <taxon>Trichinellida</taxon>
        <taxon>Trichuridae</taxon>
        <taxon>Trichuris</taxon>
    </lineage>
</organism>
<name>A0A5S6QPS9_TRIMR</name>
<keyword evidence="6" id="KW-1185">Reference proteome</keyword>
<dbReference type="PRINTS" id="PR01245">
    <property type="entry name" value="RAD1REC1"/>
</dbReference>
<evidence type="ECO:0000256" key="2">
    <source>
        <dbReference type="ARBA" id="ARBA00010991"/>
    </source>
</evidence>
<dbReference type="STRING" id="70415.A0A5S6QPS9"/>
<evidence type="ECO:0000256" key="5">
    <source>
        <dbReference type="ARBA" id="ARBA00023242"/>
    </source>
</evidence>
<dbReference type="GO" id="GO:0000077">
    <property type="term" value="P:DNA damage checkpoint signaling"/>
    <property type="evidence" value="ECO:0007669"/>
    <property type="project" value="InterPro"/>
</dbReference>
<dbReference type="PANTHER" id="PTHR10870">
    <property type="entry name" value="CELL CYCLE CHECKPOINT PROTEIN RAD1"/>
    <property type="match status" value="1"/>
</dbReference>
<dbReference type="GO" id="GO:0030896">
    <property type="term" value="C:checkpoint clamp complex"/>
    <property type="evidence" value="ECO:0007669"/>
    <property type="project" value="TreeGrafter"/>
</dbReference>
<comment type="subcellular location">
    <subcellularLocation>
        <location evidence="1">Nucleus</location>
    </subcellularLocation>
</comment>